<reference evidence="11" key="1">
    <citation type="submission" date="2025-08" db="UniProtKB">
        <authorList>
            <consortium name="Ensembl"/>
        </authorList>
    </citation>
    <scope>IDENTIFICATION</scope>
</reference>
<reference evidence="11" key="2">
    <citation type="submission" date="2025-09" db="UniProtKB">
        <authorList>
            <consortium name="Ensembl"/>
        </authorList>
    </citation>
    <scope>IDENTIFICATION</scope>
</reference>
<feature type="chain" id="PRO_5017303167" description="Retinoic acid receptor responder protein 2" evidence="10">
    <location>
        <begin position="21"/>
        <end position="164"/>
    </location>
</feature>
<dbReference type="Gene3D" id="3.10.450.10">
    <property type="match status" value="1"/>
</dbReference>
<dbReference type="SUPFAM" id="SSF54403">
    <property type="entry name" value="Cystatin/monellin"/>
    <property type="match status" value="1"/>
</dbReference>
<dbReference type="GO" id="GO:0030154">
    <property type="term" value="P:cell differentiation"/>
    <property type="evidence" value="ECO:0007669"/>
    <property type="project" value="UniProtKB-KW"/>
</dbReference>
<dbReference type="Proteomes" id="UP000261540">
    <property type="component" value="Unplaced"/>
</dbReference>
<proteinExistence type="predicted"/>
<dbReference type="AlphaFoldDB" id="A0A3B3RKR2"/>
<evidence type="ECO:0000256" key="6">
    <source>
        <dbReference type="ARBA" id="ARBA00022782"/>
    </source>
</evidence>
<evidence type="ECO:0000313" key="12">
    <source>
        <dbReference type="Proteomes" id="UP000261540"/>
    </source>
</evidence>
<keyword evidence="7" id="KW-1015">Disulfide bond</keyword>
<evidence type="ECO:0000256" key="9">
    <source>
        <dbReference type="ARBA" id="ARBA00032785"/>
    </source>
</evidence>
<dbReference type="GO" id="GO:0050994">
    <property type="term" value="P:regulation of lipid catabolic process"/>
    <property type="evidence" value="ECO:0007669"/>
    <property type="project" value="InterPro"/>
</dbReference>
<dbReference type="GeneTree" id="ENSGT00400000024709"/>
<keyword evidence="3" id="KW-0145">Chemotaxis</keyword>
<accession>A0A3B3RKR2</accession>
<dbReference type="InterPro" id="IPR046350">
    <property type="entry name" value="Cystatin_sf"/>
</dbReference>
<keyword evidence="12" id="KW-1185">Reference proteome</keyword>
<comment type="subcellular location">
    <subcellularLocation>
        <location evidence="1">Secreted</location>
    </subcellularLocation>
</comment>
<dbReference type="GO" id="GO:0005576">
    <property type="term" value="C:extracellular region"/>
    <property type="evidence" value="ECO:0007669"/>
    <property type="project" value="UniProtKB-SubCell"/>
</dbReference>
<evidence type="ECO:0000313" key="11">
    <source>
        <dbReference type="Ensembl" id="ENSPKIP00000019054.1"/>
    </source>
</evidence>
<dbReference type="GO" id="GO:0006935">
    <property type="term" value="P:chemotaxis"/>
    <property type="evidence" value="ECO:0007669"/>
    <property type="project" value="UniProtKB-KW"/>
</dbReference>
<evidence type="ECO:0000256" key="3">
    <source>
        <dbReference type="ARBA" id="ARBA00022500"/>
    </source>
</evidence>
<evidence type="ECO:0000256" key="7">
    <source>
        <dbReference type="ARBA" id="ARBA00023157"/>
    </source>
</evidence>
<dbReference type="GO" id="GO:0005102">
    <property type="term" value="F:signaling receptor binding"/>
    <property type="evidence" value="ECO:0007669"/>
    <property type="project" value="InterPro"/>
</dbReference>
<organism evidence="11 12">
    <name type="scientific">Paramormyrops kingsleyae</name>
    <dbReference type="NCBI Taxonomy" id="1676925"/>
    <lineage>
        <taxon>Eukaryota</taxon>
        <taxon>Metazoa</taxon>
        <taxon>Chordata</taxon>
        <taxon>Craniata</taxon>
        <taxon>Vertebrata</taxon>
        <taxon>Euteleostomi</taxon>
        <taxon>Actinopterygii</taxon>
        <taxon>Neopterygii</taxon>
        <taxon>Teleostei</taxon>
        <taxon>Osteoglossocephala</taxon>
        <taxon>Osteoglossomorpha</taxon>
        <taxon>Osteoglossiformes</taxon>
        <taxon>Mormyridae</taxon>
        <taxon>Paramormyrops</taxon>
    </lineage>
</organism>
<dbReference type="GO" id="GO:0006954">
    <property type="term" value="P:inflammatory response"/>
    <property type="evidence" value="ECO:0007669"/>
    <property type="project" value="UniProtKB-KW"/>
</dbReference>
<evidence type="ECO:0000256" key="1">
    <source>
        <dbReference type="ARBA" id="ARBA00004613"/>
    </source>
</evidence>
<dbReference type="PANTHER" id="PTHR15106">
    <property type="entry name" value="RETINOIC ACID RECEPTOR RESPONDER PROTEIN 2"/>
    <property type="match status" value="1"/>
</dbReference>
<evidence type="ECO:0000256" key="2">
    <source>
        <dbReference type="ARBA" id="ARBA00018808"/>
    </source>
</evidence>
<protein>
    <recommendedName>
        <fullName evidence="2">Retinoic acid receptor responder protein 2</fullName>
    </recommendedName>
    <alternativeName>
        <fullName evidence="9">Chemerin</fullName>
    </alternativeName>
</protein>
<keyword evidence="6" id="KW-0221">Differentiation</keyword>
<keyword evidence="5 10" id="KW-0732">Signal</keyword>
<evidence type="ECO:0000256" key="5">
    <source>
        <dbReference type="ARBA" id="ARBA00022729"/>
    </source>
</evidence>
<dbReference type="STRING" id="1676925.ENSPKIP00000019054"/>
<dbReference type="Ensembl" id="ENSPKIT00000035897.1">
    <property type="protein sequence ID" value="ENSPKIP00000019054.1"/>
    <property type="gene ID" value="ENSPKIG00000004388.1"/>
</dbReference>
<keyword evidence="4" id="KW-0964">Secreted</keyword>
<evidence type="ECO:0000256" key="4">
    <source>
        <dbReference type="ARBA" id="ARBA00022525"/>
    </source>
</evidence>
<feature type="signal peptide" evidence="10">
    <location>
        <begin position="1"/>
        <end position="20"/>
    </location>
</feature>
<dbReference type="PANTHER" id="PTHR15106:SF2">
    <property type="entry name" value="RETINOIC ACID RECEPTOR RESPONDER PROTEIN 2"/>
    <property type="match status" value="1"/>
</dbReference>
<dbReference type="InterPro" id="IPR029562">
    <property type="entry name" value="Chemerin"/>
</dbReference>
<evidence type="ECO:0000256" key="10">
    <source>
        <dbReference type="SAM" id="SignalP"/>
    </source>
</evidence>
<name>A0A3B3RKR2_9TELE</name>
<evidence type="ECO:0000256" key="8">
    <source>
        <dbReference type="ARBA" id="ARBA00023198"/>
    </source>
</evidence>
<keyword evidence="8" id="KW-0395">Inflammatory response</keyword>
<sequence length="164" mass="18664">MNQSLMVLVVIAAFLAPSEGQDAYDQLSNMEKKGVDLALENLNSHSSTQYHFRFFRSLKKFSTESGFGAWFIYHNFYAKATTCTKGTEEPNAKWCTFRNDKPLIECAVCYKIHSDNILSEPKPYISCVRKPSLTEDVQKKREEHCNKMQYSVGTISLLGSTGRE</sequence>